<dbReference type="InterPro" id="IPR040496">
    <property type="entry name" value="MID_pPIWI_RE"/>
</dbReference>
<reference evidence="6 7" key="1">
    <citation type="submission" date="2019-06" db="EMBL/GenBank/DDBJ databases">
        <title>Sequencing the genomes of 1000 actinobacteria strains.</title>
        <authorList>
            <person name="Klenk H.-P."/>
        </authorList>
    </citation>
    <scope>NUCLEOTIDE SEQUENCE [LARGE SCALE GENOMIC DNA]</scope>
    <source>
        <strain evidence="6 7">DSM 45928</strain>
    </source>
</reference>
<dbReference type="EMBL" id="VFOW01000001">
    <property type="protein sequence ID" value="TQL75145.1"/>
    <property type="molecule type" value="Genomic_DNA"/>
</dbReference>
<organism evidence="6 7">
    <name type="scientific">Stackebrandtia endophytica</name>
    <dbReference type="NCBI Taxonomy" id="1496996"/>
    <lineage>
        <taxon>Bacteria</taxon>
        <taxon>Bacillati</taxon>
        <taxon>Actinomycetota</taxon>
        <taxon>Actinomycetes</taxon>
        <taxon>Glycomycetales</taxon>
        <taxon>Glycomycetaceae</taxon>
        <taxon>Stackebrandtia</taxon>
    </lineage>
</organism>
<dbReference type="InterPro" id="IPR024996">
    <property type="entry name" value="RNaseH_pPIWI_RE"/>
</dbReference>
<sequence length="969" mass="109683">MAYDHLRTAAFVPNPEVAEYHDLWQAFTLPQHWRDAVQDVVRIAWNKSGTYDYIPVSRFNRVVEAVVPDLVHVASNAQDLNQPWFYTKHPIPTNIMGRLLLEWLKDIASGTKVGNRQIQEGFRQFDVAGSRELWEPAPVNLWEQELSEGGTAQPAKRLHRLLPDIIADRIARQTPYEFQGQRVEFLPTATDRGAELMAWPPLKHGSDKKPYYFSPVIRVRLHTVPFSLVPRLYLDSGIRRWYRWMAGKQNNQSMFRIPEGRGVSVYVRPDHPWIDDTDAPRRMSRAMIDWNSRQREVSWRFGGSGEMLARLGAASRFPDLTELRKDSYAYLDNRDGTQAAVTHGNAMSGKHNVQLGFSPTERLRLLEWAGRALEPEYVQMGDLGRAVRNDKPVFQVPKVQRTFPTVEFPVAPDNDDAETVAKYTKELAAAEKKLLAQQRAKDKAARNSEAAAEAWRLLLSEATDRDEVRIHLLYESDEVREAIVTAARECLDADCDVTEDPATGRFDYCLDADTVVVRIHARPRGELGQPLLTGGSTPTAGKVHDAAKQQRAEDTERHLASLAEDSELVFVELPNRPDFVDDFGRKAGLRDPKQAIRRGAAMAGKVTQFITPPQVDDDQYDAVDGSLSSRAKSSWEDGLRAIGVRFIAQHTVGDAIPKELNQVAFWLIKKNKTTLNKRDQYTPVAVLIRPGSQRIMAKTPDMTGWRTYPEVLRHVALMLERGEEADSETKQKHIYARFIRTTLSDLRNEPTLVLMAADNSRQRWDWLQDGKVQADKLQLGSGPVQRLSLLGSKLRVVRVRRGCGNYETPDWWAPDHAADTKWEDREAGLTAGFWHQVDDSDRVYYSVAEKNENLSKADRRTSKMSAWISGTGKLRGPQAQANLPQPTLMEIAVTGLQEADHPQDWALFAHQQRFVSEHRNGLGWPLALKLAEDIGDYAYPAAEEEMPEEDAASSDQPELDGFSELRDVS</sequence>
<keyword evidence="7" id="KW-1185">Reference proteome</keyword>
<name>A0A543ARJ8_9ACTN</name>
<dbReference type="Pfam" id="PF18157">
    <property type="entry name" value="MID_pPIWI_RE"/>
    <property type="match status" value="1"/>
</dbReference>
<feature type="domain" description="pPIWI-RE RNaseH" evidence="3">
    <location>
        <begin position="663"/>
        <end position="938"/>
    </location>
</feature>
<evidence type="ECO:0000259" key="3">
    <source>
        <dbReference type="Pfam" id="PF13032"/>
    </source>
</evidence>
<dbReference type="InParanoid" id="A0A543ARJ8"/>
<dbReference type="Proteomes" id="UP000317043">
    <property type="component" value="Unassembled WGS sequence"/>
</dbReference>
<evidence type="ECO:0000259" key="5">
    <source>
        <dbReference type="Pfam" id="PF18157"/>
    </source>
</evidence>
<feature type="region of interest" description="Disordered" evidence="2">
    <location>
        <begin position="939"/>
        <end position="969"/>
    </location>
</feature>
<keyword evidence="1" id="KW-0175">Coiled coil</keyword>
<feature type="domain" description="Prokaryotic pPIWI-RE MID" evidence="5">
    <location>
        <begin position="513"/>
        <end position="646"/>
    </location>
</feature>
<evidence type="ECO:0000313" key="7">
    <source>
        <dbReference type="Proteomes" id="UP000317043"/>
    </source>
</evidence>
<feature type="compositionally biased region" description="Acidic residues" evidence="2">
    <location>
        <begin position="942"/>
        <end position="952"/>
    </location>
</feature>
<evidence type="ECO:0000256" key="2">
    <source>
        <dbReference type="SAM" id="MobiDB-lite"/>
    </source>
</evidence>
<gene>
    <name evidence="6" type="ORF">FB566_0639</name>
</gene>
<dbReference type="RefSeq" id="WP_142034791.1">
    <property type="nucleotide sequence ID" value="NZ_JBHTGS010000001.1"/>
</dbReference>
<feature type="coiled-coil region" evidence="1">
    <location>
        <begin position="420"/>
        <end position="447"/>
    </location>
</feature>
<protein>
    <submittedName>
        <fullName evidence="6">Uncharacterized protein DUF3893</fullName>
    </submittedName>
</protein>
<dbReference type="Pfam" id="PF13111">
    <property type="entry name" value="pPIWI_RE_X"/>
    <property type="match status" value="1"/>
</dbReference>
<comment type="caution">
    <text evidence="6">The sequence shown here is derived from an EMBL/GenBank/DDBJ whole genome shotgun (WGS) entry which is preliminary data.</text>
</comment>
<dbReference type="OrthoDB" id="3199411at2"/>
<dbReference type="InterPro" id="IPR025085">
    <property type="entry name" value="pPIWI_RE_X"/>
</dbReference>
<dbReference type="Pfam" id="PF13032">
    <property type="entry name" value="RNaseH_pPIWI_RE"/>
    <property type="match status" value="1"/>
</dbReference>
<evidence type="ECO:0000259" key="4">
    <source>
        <dbReference type="Pfam" id="PF13111"/>
    </source>
</evidence>
<dbReference type="AlphaFoldDB" id="A0A543ARJ8"/>
<proteinExistence type="predicted"/>
<evidence type="ECO:0000313" key="6">
    <source>
        <dbReference type="EMBL" id="TQL75145.1"/>
    </source>
</evidence>
<accession>A0A543ARJ8</accession>
<feature type="domain" description="pPIWI-RE module N-terminal" evidence="4">
    <location>
        <begin position="10"/>
        <end position="389"/>
    </location>
</feature>
<evidence type="ECO:0000256" key="1">
    <source>
        <dbReference type="SAM" id="Coils"/>
    </source>
</evidence>